<gene>
    <name evidence="1" type="ORF">V5F32_01060</name>
</gene>
<dbReference type="Proteomes" id="UP001604002">
    <property type="component" value="Unassembled WGS sequence"/>
</dbReference>
<dbReference type="RefSeq" id="WP_393990835.1">
    <property type="nucleotide sequence ID" value="NZ_JBAFVH010000001.1"/>
</dbReference>
<protein>
    <submittedName>
        <fullName evidence="1">Pyocin activator PrtN family protein</fullName>
    </submittedName>
</protein>
<dbReference type="EMBL" id="JBAFVH010000001">
    <property type="protein sequence ID" value="MFG1370747.1"/>
    <property type="molecule type" value="Genomic_DNA"/>
</dbReference>
<accession>A0ABW6ZQK3</accession>
<dbReference type="InterPro" id="IPR020518">
    <property type="entry name" value="Tscrpt_reg_PrtN"/>
</dbReference>
<proteinExistence type="predicted"/>
<comment type="caution">
    <text evidence="1">The sequence shown here is derived from an EMBL/GenBank/DDBJ whole genome shotgun (WGS) entry which is preliminary data.</text>
</comment>
<dbReference type="Pfam" id="PF11112">
    <property type="entry name" value="PyocinActivator"/>
    <property type="match status" value="1"/>
</dbReference>
<keyword evidence="2" id="KW-1185">Reference proteome</keyword>
<sequence length="90" mass="10100">MKTAFLLMAQYDGRAIIPVDLVCRDYFSHLTPEKFIRKCALGELAIPLVRLDEKSQKGAKGVALTDLAAYLDRRVAAARKECEQLTSVRM</sequence>
<evidence type="ECO:0000313" key="2">
    <source>
        <dbReference type="Proteomes" id="UP001604002"/>
    </source>
</evidence>
<evidence type="ECO:0000313" key="1">
    <source>
        <dbReference type="EMBL" id="MFG1370747.1"/>
    </source>
</evidence>
<name>A0ABW6ZQK3_9HYPH</name>
<reference evidence="1 2" key="1">
    <citation type="submission" date="2024-02" db="EMBL/GenBank/DDBJ databases">
        <title>Expansion and revision of Xanthobacter and proposal of Roseixanthobacter gen. nov.</title>
        <authorList>
            <person name="Soltysiak M.P.M."/>
            <person name="Jalihal A."/>
            <person name="Ory A."/>
            <person name="Chrisophersen C."/>
            <person name="Lee A.D."/>
            <person name="Boulton J."/>
            <person name="Springer M."/>
        </authorList>
    </citation>
    <scope>NUCLEOTIDE SEQUENCE [LARGE SCALE GENOMIC DNA]</scope>
    <source>
        <strain evidence="1 2">23A</strain>
    </source>
</reference>
<organism evidence="1 2">
    <name type="scientific">Xanthobacter oligotrophicus</name>
    <dbReference type="NCBI Taxonomy" id="2607286"/>
    <lineage>
        <taxon>Bacteria</taxon>
        <taxon>Pseudomonadati</taxon>
        <taxon>Pseudomonadota</taxon>
        <taxon>Alphaproteobacteria</taxon>
        <taxon>Hyphomicrobiales</taxon>
        <taxon>Xanthobacteraceae</taxon>
        <taxon>Xanthobacter</taxon>
    </lineage>
</organism>